<accession>A0A7J7HYM1</accession>
<reference evidence="3" key="1">
    <citation type="journal article" date="2020" name="Nat. Commun.">
        <title>Genome assembly of wild tea tree DASZ reveals pedigree and selection history of tea varieties.</title>
        <authorList>
            <person name="Zhang W."/>
            <person name="Zhang Y."/>
            <person name="Qiu H."/>
            <person name="Guo Y."/>
            <person name="Wan H."/>
            <person name="Zhang X."/>
            <person name="Scossa F."/>
            <person name="Alseekh S."/>
            <person name="Zhang Q."/>
            <person name="Wang P."/>
            <person name="Xu L."/>
            <person name="Schmidt M.H."/>
            <person name="Jia X."/>
            <person name="Li D."/>
            <person name="Zhu A."/>
            <person name="Guo F."/>
            <person name="Chen W."/>
            <person name="Ni D."/>
            <person name="Usadel B."/>
            <person name="Fernie A.R."/>
            <person name="Wen W."/>
        </authorList>
    </citation>
    <scope>NUCLEOTIDE SEQUENCE [LARGE SCALE GENOMIC DNA]</scope>
    <source>
        <strain evidence="3">cv. G240</strain>
    </source>
</reference>
<dbReference type="AlphaFoldDB" id="A0A7J7HYM1"/>
<evidence type="ECO:0000313" key="3">
    <source>
        <dbReference type="Proteomes" id="UP000593564"/>
    </source>
</evidence>
<comment type="caution">
    <text evidence="2">The sequence shown here is derived from an EMBL/GenBank/DDBJ whole genome shotgun (WGS) entry which is preliminary data.</text>
</comment>
<reference evidence="2 3" key="2">
    <citation type="submission" date="2020-07" db="EMBL/GenBank/DDBJ databases">
        <title>Genome assembly of wild tea tree DASZ reveals pedigree and selection history of tea varieties.</title>
        <authorList>
            <person name="Zhang W."/>
        </authorList>
    </citation>
    <scope>NUCLEOTIDE SEQUENCE [LARGE SCALE GENOMIC DNA]</scope>
    <source>
        <strain evidence="3">cv. G240</strain>
        <tissue evidence="2">Leaf</tissue>
    </source>
</reference>
<dbReference type="EMBL" id="JACBKZ010000002">
    <property type="protein sequence ID" value="KAF5957204.1"/>
    <property type="molecule type" value="Genomic_DNA"/>
</dbReference>
<dbReference type="Proteomes" id="UP000593564">
    <property type="component" value="Unassembled WGS sequence"/>
</dbReference>
<name>A0A7J7HYM1_CAMSI</name>
<feature type="compositionally biased region" description="Low complexity" evidence="1">
    <location>
        <begin position="71"/>
        <end position="83"/>
    </location>
</feature>
<organism evidence="2 3">
    <name type="scientific">Camellia sinensis</name>
    <name type="common">Tea plant</name>
    <name type="synonym">Thea sinensis</name>
    <dbReference type="NCBI Taxonomy" id="4442"/>
    <lineage>
        <taxon>Eukaryota</taxon>
        <taxon>Viridiplantae</taxon>
        <taxon>Streptophyta</taxon>
        <taxon>Embryophyta</taxon>
        <taxon>Tracheophyta</taxon>
        <taxon>Spermatophyta</taxon>
        <taxon>Magnoliopsida</taxon>
        <taxon>eudicotyledons</taxon>
        <taxon>Gunneridae</taxon>
        <taxon>Pentapetalae</taxon>
        <taxon>asterids</taxon>
        <taxon>Ericales</taxon>
        <taxon>Theaceae</taxon>
        <taxon>Camellia</taxon>
    </lineage>
</organism>
<feature type="region of interest" description="Disordered" evidence="1">
    <location>
        <begin position="71"/>
        <end position="105"/>
    </location>
</feature>
<keyword evidence="3" id="KW-1185">Reference proteome</keyword>
<sequence length="222" mass="25331">MPERFSRKVEDRSWDFRPEEKNSSFCNMVFCSLLGLVNSSPIRGIECWYTTCLSLSPTYVRRVSKLPWTEPQASSVSAPSEESPFGRPSGLIGSVRSVSSSRDPPPSMCKEKAFLLLRQCSNRARLTNEIKLVFIRVLTPGKQWREPRIPTRNQFRINFNQRNSPVRKGHSCLIKGLTGKRKGRDLLDLRERRATPALEAWGIYYPPVRAGKGIPKGAFRFN</sequence>
<gene>
    <name evidence="2" type="ORF">HYC85_004429</name>
</gene>
<proteinExistence type="predicted"/>
<protein>
    <submittedName>
        <fullName evidence="2">Uncharacterized protein</fullName>
    </submittedName>
</protein>
<evidence type="ECO:0000313" key="2">
    <source>
        <dbReference type="EMBL" id="KAF5957204.1"/>
    </source>
</evidence>
<evidence type="ECO:0000256" key="1">
    <source>
        <dbReference type="SAM" id="MobiDB-lite"/>
    </source>
</evidence>